<evidence type="ECO:0000256" key="1">
    <source>
        <dbReference type="ARBA" id="ARBA00006096"/>
    </source>
</evidence>
<sequence length="493" mass="54886">MSPHSLHQTLAKRLSRAFFLVSLLSLSCHLPSFAQDSLPTNVDQLIKKTGLQASQLHLQILPAHEGQALLSHQAETLVSPASTLKVLTSFIALDELGPNFRWKTQIYSDVPIKAAQLKGNLYLKGGGDPNFTWDKLSQMLRNLRQQGLREIQGDIVLDRSYFQPSRPEINAPAFDENPDAYYNVIPDALLIHSNISAFNLTSDNTSIDIKLTTPQDNVRLINQMKSSKAACNQWKNGWLAPQIKLLENQQIELNFQGSFPKNCQANIYLNLLERNLYIGTVIRALWRELGGEWQGKIVDGNVPANAKLLQQKDSETLADTLRIINKFSDNAMTRIAFLTLGAESTLAKNFADTNQAANAVVREWFAKHRIPDQGLLIENGSGLSRIDRISSAQLAQILRVAANSNWYPEFASSLPIVGVDGSMRNRLKNSSAEARARIKTGYLKNVMAIAGYVRDKQQKDWIVVAIMNTEETATSKAKAVLDEIIAWLASGRE</sequence>
<dbReference type="RefSeq" id="WP_212684166.1">
    <property type="nucleotide sequence ID" value="NZ_JAGSPM010000005.1"/>
</dbReference>
<keyword evidence="2 4" id="KW-0378">Hydrolase</keyword>
<dbReference type="Gene3D" id="3.40.710.10">
    <property type="entry name" value="DD-peptidase/beta-lactamase superfamily"/>
    <property type="match status" value="1"/>
</dbReference>
<evidence type="ECO:0000256" key="2">
    <source>
        <dbReference type="ARBA" id="ARBA00022801"/>
    </source>
</evidence>
<dbReference type="InterPro" id="IPR000667">
    <property type="entry name" value="Peptidase_S13"/>
</dbReference>
<feature type="signal peptide" evidence="3">
    <location>
        <begin position="1"/>
        <end position="34"/>
    </location>
</feature>
<dbReference type="GO" id="GO:0000270">
    <property type="term" value="P:peptidoglycan metabolic process"/>
    <property type="evidence" value="ECO:0007669"/>
    <property type="project" value="TreeGrafter"/>
</dbReference>
<dbReference type="NCBIfam" id="TIGR00666">
    <property type="entry name" value="PBP4"/>
    <property type="match status" value="1"/>
</dbReference>
<keyword evidence="5" id="KW-1185">Reference proteome</keyword>
<dbReference type="PANTHER" id="PTHR30023:SF0">
    <property type="entry name" value="PENICILLIN-SENSITIVE CARBOXYPEPTIDASE A"/>
    <property type="match status" value="1"/>
</dbReference>
<comment type="caution">
    <text evidence="4">The sequence shown here is derived from an EMBL/GenBank/DDBJ whole genome shotgun (WGS) entry which is preliminary data.</text>
</comment>
<dbReference type="SUPFAM" id="SSF56601">
    <property type="entry name" value="beta-lactamase/transpeptidase-like"/>
    <property type="match status" value="1"/>
</dbReference>
<dbReference type="PANTHER" id="PTHR30023">
    <property type="entry name" value="D-ALANYL-D-ALANINE CARBOXYPEPTIDASE"/>
    <property type="match status" value="1"/>
</dbReference>
<dbReference type="InterPro" id="IPR012338">
    <property type="entry name" value="Beta-lactam/transpept-like"/>
</dbReference>
<dbReference type="Proteomes" id="UP000680158">
    <property type="component" value="Unassembled WGS sequence"/>
</dbReference>
<dbReference type="GO" id="GO:0006508">
    <property type="term" value="P:proteolysis"/>
    <property type="evidence" value="ECO:0007669"/>
    <property type="project" value="InterPro"/>
</dbReference>
<evidence type="ECO:0000313" key="4">
    <source>
        <dbReference type="EMBL" id="MBR7746866.1"/>
    </source>
</evidence>
<dbReference type="PRINTS" id="PR00922">
    <property type="entry name" value="DADACBPTASE3"/>
</dbReference>
<gene>
    <name evidence="4" type="primary">dacB</name>
    <name evidence="4" type="ORF">KDM92_09760</name>
</gene>
<protein>
    <submittedName>
        <fullName evidence="4">D-alanyl-D-alanine carboxypeptidase/D-alanyl-D-alanine-endopeptidase</fullName>
        <ecNumber evidence="4">3.4.16.4</ecNumber>
    </submittedName>
</protein>
<comment type="similarity">
    <text evidence="1">Belongs to the peptidase S13 family.</text>
</comment>
<name>A0A941DF76_9BURK</name>
<accession>A0A941DF76</accession>
<organism evidence="4 5">
    <name type="scientific">Undibacterium baiyunense</name>
    <dbReference type="NCBI Taxonomy" id="2828731"/>
    <lineage>
        <taxon>Bacteria</taxon>
        <taxon>Pseudomonadati</taxon>
        <taxon>Pseudomonadota</taxon>
        <taxon>Betaproteobacteria</taxon>
        <taxon>Burkholderiales</taxon>
        <taxon>Oxalobacteraceae</taxon>
        <taxon>Undibacterium</taxon>
    </lineage>
</organism>
<evidence type="ECO:0000256" key="3">
    <source>
        <dbReference type="SAM" id="SignalP"/>
    </source>
</evidence>
<feature type="chain" id="PRO_5037842270" evidence="3">
    <location>
        <begin position="35"/>
        <end position="493"/>
    </location>
</feature>
<evidence type="ECO:0000313" key="5">
    <source>
        <dbReference type="Proteomes" id="UP000680158"/>
    </source>
</evidence>
<keyword evidence="3" id="KW-0732">Signal</keyword>
<dbReference type="AlphaFoldDB" id="A0A941DF76"/>
<dbReference type="Pfam" id="PF02113">
    <property type="entry name" value="Peptidase_S13"/>
    <property type="match status" value="1"/>
</dbReference>
<dbReference type="EMBL" id="JAGSPM010000005">
    <property type="protein sequence ID" value="MBR7746866.1"/>
    <property type="molecule type" value="Genomic_DNA"/>
</dbReference>
<reference evidence="4 5" key="1">
    <citation type="submission" date="2021-04" db="EMBL/GenBank/DDBJ databases">
        <title>novel species isolated from subtropical streams in China.</title>
        <authorList>
            <person name="Lu H."/>
        </authorList>
    </citation>
    <scope>NUCLEOTIDE SEQUENCE [LARGE SCALE GENOMIC DNA]</scope>
    <source>
        <strain evidence="4 5">BYS107W</strain>
    </source>
</reference>
<keyword evidence="4" id="KW-0645">Protease</keyword>
<proteinExistence type="inferred from homology"/>
<dbReference type="EC" id="3.4.16.4" evidence="4"/>
<dbReference type="Gene3D" id="3.50.80.20">
    <property type="entry name" value="D-Ala-D-Ala carboxypeptidase C, peptidase S13"/>
    <property type="match status" value="1"/>
</dbReference>
<keyword evidence="4" id="KW-0121">Carboxypeptidase</keyword>
<dbReference type="GO" id="GO:0009002">
    <property type="term" value="F:serine-type D-Ala-D-Ala carboxypeptidase activity"/>
    <property type="evidence" value="ECO:0007669"/>
    <property type="project" value="UniProtKB-EC"/>
</dbReference>